<name>A0A0Q9XRJ3_9BACI</name>
<accession>A0A0Q9XRJ3</accession>
<feature type="transmembrane region" description="Helical" evidence="1">
    <location>
        <begin position="34"/>
        <end position="53"/>
    </location>
</feature>
<dbReference type="Pfam" id="PF11151">
    <property type="entry name" value="DUF2929"/>
    <property type="match status" value="1"/>
</dbReference>
<dbReference type="Proteomes" id="UP000053881">
    <property type="component" value="Unassembled WGS sequence"/>
</dbReference>
<organism evidence="2 3">
    <name type="scientific">Lederbergia galactosidilytica</name>
    <dbReference type="NCBI Taxonomy" id="217031"/>
    <lineage>
        <taxon>Bacteria</taxon>
        <taxon>Bacillati</taxon>
        <taxon>Bacillota</taxon>
        <taxon>Bacilli</taxon>
        <taxon>Bacillales</taxon>
        <taxon>Bacillaceae</taxon>
        <taxon>Lederbergia</taxon>
    </lineage>
</organism>
<sequence length="62" mass="6765">MKFVMTFVWAFILGQVLCYVISSMTSTAFNVGTASIFGVIIFILVSLIGYVSITPPPATDER</sequence>
<protein>
    <recommendedName>
        <fullName evidence="4">DUF2929 domain-containing protein</fullName>
    </recommendedName>
</protein>
<evidence type="ECO:0000256" key="1">
    <source>
        <dbReference type="SAM" id="Phobius"/>
    </source>
</evidence>
<gene>
    <name evidence="2" type="ORF">ACA29_19510</name>
</gene>
<evidence type="ECO:0008006" key="4">
    <source>
        <dbReference type="Google" id="ProtNLM"/>
    </source>
</evidence>
<reference evidence="2 3" key="1">
    <citation type="submission" date="2015-06" db="EMBL/GenBank/DDBJ databases">
        <title>Genome sequencing project of Bacillus galactosidilyticus PL133.</title>
        <authorList>
            <person name="Gaiero J."/>
            <person name="Nicol R."/>
            <person name="Habash M."/>
        </authorList>
    </citation>
    <scope>NUCLEOTIDE SEQUENCE [LARGE SCALE GENOMIC DNA]</scope>
    <source>
        <strain evidence="2 3">PL133</strain>
    </source>
</reference>
<dbReference type="InterPro" id="IPR021324">
    <property type="entry name" value="DUF2929"/>
</dbReference>
<evidence type="ECO:0000313" key="3">
    <source>
        <dbReference type="Proteomes" id="UP000053881"/>
    </source>
</evidence>
<proteinExistence type="predicted"/>
<keyword evidence="1" id="KW-0812">Transmembrane</keyword>
<keyword evidence="1" id="KW-1133">Transmembrane helix</keyword>
<dbReference type="EMBL" id="LGPB01000133">
    <property type="protein sequence ID" value="KRG10860.1"/>
    <property type="molecule type" value="Genomic_DNA"/>
</dbReference>
<keyword evidence="1" id="KW-0472">Membrane</keyword>
<comment type="caution">
    <text evidence="2">The sequence shown here is derived from an EMBL/GenBank/DDBJ whole genome shotgun (WGS) entry which is preliminary data.</text>
</comment>
<dbReference type="PATRIC" id="fig|217031.4.peg.6595"/>
<evidence type="ECO:0000313" key="2">
    <source>
        <dbReference type="EMBL" id="KRG10860.1"/>
    </source>
</evidence>
<dbReference type="AlphaFoldDB" id="A0A0Q9XRJ3"/>